<evidence type="ECO:0000313" key="3">
    <source>
        <dbReference type="EMBL" id="WFE91483.1"/>
    </source>
</evidence>
<evidence type="ECO:0000256" key="1">
    <source>
        <dbReference type="SAM" id="MobiDB-lite"/>
    </source>
</evidence>
<protein>
    <submittedName>
        <fullName evidence="3">Uncharacterized protein</fullName>
    </submittedName>
</protein>
<keyword evidence="4" id="KW-1185">Reference proteome</keyword>
<evidence type="ECO:0000313" key="4">
    <source>
        <dbReference type="Proteomes" id="UP001209803"/>
    </source>
</evidence>
<feature type="chain" id="PRO_5046841288" evidence="2">
    <location>
        <begin position="21"/>
        <end position="108"/>
    </location>
</feature>
<evidence type="ECO:0000256" key="2">
    <source>
        <dbReference type="SAM" id="SignalP"/>
    </source>
</evidence>
<keyword evidence="2" id="KW-0732">Signal</keyword>
<proteinExistence type="predicted"/>
<name>A0ABY8F7K7_9HYPH</name>
<feature type="signal peptide" evidence="2">
    <location>
        <begin position="1"/>
        <end position="20"/>
    </location>
</feature>
<organism evidence="3 4">
    <name type="scientific">Roseibium porphyridii</name>
    <dbReference type="NCBI Taxonomy" id="2866279"/>
    <lineage>
        <taxon>Bacteria</taxon>
        <taxon>Pseudomonadati</taxon>
        <taxon>Pseudomonadota</taxon>
        <taxon>Alphaproteobacteria</taxon>
        <taxon>Hyphomicrobiales</taxon>
        <taxon>Stappiaceae</taxon>
        <taxon>Roseibium</taxon>
    </lineage>
</organism>
<sequence length="108" mass="11829">MFRILLIVGLLLAGAQQSLARGNVDLYQAAPEAIAVYVVDEADLLDDECCEDKAVTDTKPTYCKSSDCKAVIGSGLLETFETRERLDTTRPLRRSSVSGRLEPRPPNT</sequence>
<dbReference type="EMBL" id="CP120863">
    <property type="protein sequence ID" value="WFE91483.1"/>
    <property type="molecule type" value="Genomic_DNA"/>
</dbReference>
<feature type="region of interest" description="Disordered" evidence="1">
    <location>
        <begin position="87"/>
        <end position="108"/>
    </location>
</feature>
<dbReference type="RefSeq" id="WP_265683946.1">
    <property type="nucleotide sequence ID" value="NZ_CP120863.1"/>
</dbReference>
<gene>
    <name evidence="3" type="ORF">K1718_09020</name>
</gene>
<dbReference type="Proteomes" id="UP001209803">
    <property type="component" value="Chromosome"/>
</dbReference>
<reference evidence="3 4" key="1">
    <citation type="submission" date="2023-03" db="EMBL/GenBank/DDBJ databases">
        <title>Roseibium porphyridii sp. nov. and Roseibium rhodosorbium sp. nov. isolated from marine algae, Porphyridium cruentum and Rhodosorus marinus, respectively.</title>
        <authorList>
            <person name="Lee M.W."/>
            <person name="Choi B.J."/>
            <person name="Lee J.K."/>
            <person name="Choi D.G."/>
            <person name="Baek J.H."/>
            <person name="Bayburt H."/>
            <person name="Kim J.M."/>
            <person name="Han D.M."/>
            <person name="Kim K.H."/>
            <person name="Jeon C.O."/>
        </authorList>
    </citation>
    <scope>NUCLEOTIDE SEQUENCE [LARGE SCALE GENOMIC DNA]</scope>
    <source>
        <strain evidence="3 4">KMA01</strain>
    </source>
</reference>
<accession>A0ABY8F7K7</accession>